<reference evidence="2" key="1">
    <citation type="submission" date="2015-07" db="EMBL/GenBank/DDBJ databases">
        <title>Fjat-10036 dsm4.</title>
        <authorList>
            <person name="Liu B."/>
            <person name="Wang J."/>
            <person name="Zhu Y."/>
            <person name="Liu G."/>
            <person name="Chen Q."/>
            <person name="Chen Z."/>
            <person name="Lan J."/>
            <person name="Che J."/>
            <person name="Ge C."/>
            <person name="Shi H."/>
            <person name="Pan Z."/>
            <person name="Liu X."/>
        </authorList>
    </citation>
    <scope>NUCLEOTIDE SEQUENCE [LARGE SCALE GENOMIC DNA]</scope>
    <source>
        <strain evidence="2">DSM 4</strain>
    </source>
</reference>
<proteinExistence type="predicted"/>
<dbReference type="RefSeq" id="WP_053435838.1">
    <property type="nucleotide sequence ID" value="NZ_LGUF01000007.1"/>
</dbReference>
<evidence type="ECO:0000313" key="2">
    <source>
        <dbReference type="Proteomes" id="UP000037109"/>
    </source>
</evidence>
<gene>
    <name evidence="1" type="ORF">AF332_17700</name>
</gene>
<accession>A0A0M0GEZ1</accession>
<dbReference type="EMBL" id="LGUF01000007">
    <property type="protein sequence ID" value="KON88465.1"/>
    <property type="molecule type" value="Genomic_DNA"/>
</dbReference>
<dbReference type="OrthoDB" id="2924022at2"/>
<sequence>MKEQQEKYLTQAPKEEMITIETDGKFPNLKNAAGDSVDGHERLETANAIIGAKEIGQQNENL</sequence>
<dbReference type="AlphaFoldDB" id="A0A0M0GEZ1"/>
<organism evidence="1 2">
    <name type="scientific">Sporosarcina globispora</name>
    <name type="common">Bacillus globisporus</name>
    <dbReference type="NCBI Taxonomy" id="1459"/>
    <lineage>
        <taxon>Bacteria</taxon>
        <taxon>Bacillati</taxon>
        <taxon>Bacillota</taxon>
        <taxon>Bacilli</taxon>
        <taxon>Bacillales</taxon>
        <taxon>Caryophanaceae</taxon>
        <taxon>Sporosarcina</taxon>
    </lineage>
</organism>
<comment type="caution">
    <text evidence="1">The sequence shown here is derived from an EMBL/GenBank/DDBJ whole genome shotgun (WGS) entry which is preliminary data.</text>
</comment>
<dbReference type="Proteomes" id="UP000037109">
    <property type="component" value="Unassembled WGS sequence"/>
</dbReference>
<evidence type="ECO:0000313" key="1">
    <source>
        <dbReference type="EMBL" id="KON88465.1"/>
    </source>
</evidence>
<name>A0A0M0GEZ1_SPOGL</name>
<protein>
    <submittedName>
        <fullName evidence="1">Uncharacterized protein</fullName>
    </submittedName>
</protein>
<keyword evidence="2" id="KW-1185">Reference proteome</keyword>
<dbReference type="PATRIC" id="fig|1459.3.peg.3883"/>
<dbReference type="STRING" id="1459.AF332_17700"/>